<organism evidence="1 2">
    <name type="scientific">Paenibacillus thalictri</name>
    <dbReference type="NCBI Taxonomy" id="2527873"/>
    <lineage>
        <taxon>Bacteria</taxon>
        <taxon>Bacillati</taxon>
        <taxon>Bacillota</taxon>
        <taxon>Bacilli</taxon>
        <taxon>Bacillales</taxon>
        <taxon>Paenibacillaceae</taxon>
        <taxon>Paenibacillus</taxon>
    </lineage>
</organism>
<accession>A0A4V2J3R5</accession>
<evidence type="ECO:0008006" key="3">
    <source>
        <dbReference type="Google" id="ProtNLM"/>
    </source>
</evidence>
<dbReference type="AlphaFoldDB" id="A0A4V2J3R5"/>
<evidence type="ECO:0000313" key="1">
    <source>
        <dbReference type="EMBL" id="TBL75109.1"/>
    </source>
</evidence>
<name>A0A4V2J3R5_9BACL</name>
<gene>
    <name evidence="1" type="ORF">EYB31_24170</name>
</gene>
<proteinExistence type="predicted"/>
<protein>
    <recommendedName>
        <fullName evidence="3">DUF4177 domain-containing protein</fullName>
    </recommendedName>
</protein>
<dbReference type="EMBL" id="SIRE01000018">
    <property type="protein sequence ID" value="TBL75109.1"/>
    <property type="molecule type" value="Genomic_DNA"/>
</dbReference>
<comment type="caution">
    <text evidence="1">The sequence shown here is derived from an EMBL/GenBank/DDBJ whole genome shotgun (WGS) entry which is preliminary data.</text>
</comment>
<evidence type="ECO:0000313" key="2">
    <source>
        <dbReference type="Proteomes" id="UP000293142"/>
    </source>
</evidence>
<reference evidence="1 2" key="1">
    <citation type="submission" date="2019-02" db="EMBL/GenBank/DDBJ databases">
        <title>Paenibacillus sp. nov., isolated from surface-sterilized tissue of Thalictrum simplex L.</title>
        <authorList>
            <person name="Tuo L."/>
        </authorList>
    </citation>
    <scope>NUCLEOTIDE SEQUENCE [LARGE SCALE GENOMIC DNA]</scope>
    <source>
        <strain evidence="1 2">N2SHLJ1</strain>
    </source>
</reference>
<sequence>MKKRWEYCISTSRTELPELGLAGWELVSVAVVDGTETFYMKRECPGLREQITLEQREQVLAEQGREMV</sequence>
<dbReference type="Proteomes" id="UP000293142">
    <property type="component" value="Unassembled WGS sequence"/>
</dbReference>
<dbReference type="RefSeq" id="WP_131016004.1">
    <property type="nucleotide sequence ID" value="NZ_SIRE01000018.1"/>
</dbReference>
<dbReference type="OrthoDB" id="2974333at2"/>
<keyword evidence="2" id="KW-1185">Reference proteome</keyword>